<organism evidence="3 4">
    <name type="scientific">Theileria orientalis strain Shintoku</name>
    <dbReference type="NCBI Taxonomy" id="869250"/>
    <lineage>
        <taxon>Eukaryota</taxon>
        <taxon>Sar</taxon>
        <taxon>Alveolata</taxon>
        <taxon>Apicomplexa</taxon>
        <taxon>Aconoidasida</taxon>
        <taxon>Piroplasmida</taxon>
        <taxon>Theileriidae</taxon>
        <taxon>Theileria</taxon>
    </lineage>
</organism>
<evidence type="ECO:0000256" key="2">
    <source>
        <dbReference type="SAM" id="SignalP"/>
    </source>
</evidence>
<evidence type="ECO:0000313" key="3">
    <source>
        <dbReference type="EMBL" id="BAM39897.1"/>
    </source>
</evidence>
<proteinExistence type="predicted"/>
<dbReference type="VEuPathDB" id="PiroplasmaDB:TOT_020000169"/>
<dbReference type="OrthoDB" id="10440586at2759"/>
<keyword evidence="4" id="KW-1185">Reference proteome</keyword>
<sequence>MISQNSNSIKHMRIIVILLLARIVLVSSSPPGPSKNTSETKNHAKTITYIPNKRLRLSSLTESETNTVVEHTSIISEKNSITSIEISRDEGEKVLEVFKRFDFLTSIFYTEDEKLYRVRQEEFIEQIRIKILEVIEKVSQENKSALLYYLGRTCSNTVEQYRNEMAQAITFIKLKMYEQLVTMCTVLENILEDVKIFQIINKQCENVSISGTAGSTTPKNMEEIESEDSMEVAFNKIKLRMDKKSTNNEMMEEETGSMSYILPNSPETECYIVERIIEREGSEDSYLEVESDTRINTTETNMEGRKKGRNREIYDTNEEYEVERESKRQTWETGIVGSYMDSNSMALVRSINRVPEWDGSSMRSRRSDSESKTGFESSCSRGTWRMTGEKAATTREGSTRVPGKVMRVIKSERMSTSGTPVPVPGPGPINMRPTMPELASTSSGRVMSEAGSTRLIMPELASTSSGRVMSEAGSTRLIMPELASTSSGRVMSEAGSTRLIMPEQGNMRVTLWDTNGIMLSNRRGNSEERSFGTLEQNEEVTEDNIEIEEEEEGSYIMNEEMLKERERSNTVDRQRKIMENEGYKDDKEVSTKNYGEGRGVWNKERGTREMKQFISHIREGYMPKFEESESKLAEAFTASLTIIQETGMVEYLMREYKMKQAKAKFVTEMMFEVTKEREKYEEDEHAADYLGLKDLYEYGKLKSGKRRGYRRSEREGVKVKEAAIQMATKTFPKVEIDYEKMEDAGVLGEEKEEEVGDLEDVLLKREIRVLVYPNDYEVFLNFHNRKMSSFYNRYITLAVKVMERHYFGRSRERIRIRYVRSTDPMADLAEGKGHMTGIYFNLEDKYPSEALFGRKTETAKVPMLSYSSFILVHSKYGVSDLRGWQKMMRSPPDEKRIIITNFARHRLFEEAQGYKVVNIVLTNQWDSALQKMLEFNPTSGVFWGIDSTQYSYGDYNIIEFPYRVIQGAHFRKDSRYIYECMYKMKEKGVTLVLLNTENEGLE</sequence>
<feature type="region of interest" description="Disordered" evidence="1">
    <location>
        <begin position="357"/>
        <end position="401"/>
    </location>
</feature>
<evidence type="ECO:0000313" key="4">
    <source>
        <dbReference type="Proteomes" id="UP000003786"/>
    </source>
</evidence>
<accession>J4CCS4</accession>
<feature type="chain" id="PRO_5003778694" evidence="2">
    <location>
        <begin position="29"/>
        <end position="1002"/>
    </location>
</feature>
<gene>
    <name evidence="3" type="ORF">TOT_020000169</name>
</gene>
<dbReference type="EMBL" id="AP011947">
    <property type="protein sequence ID" value="BAM39897.1"/>
    <property type="molecule type" value="Genomic_DNA"/>
</dbReference>
<name>J4CCS4_THEOR</name>
<dbReference type="AlphaFoldDB" id="J4CCS4"/>
<feature type="signal peptide" evidence="2">
    <location>
        <begin position="1"/>
        <end position="28"/>
    </location>
</feature>
<dbReference type="eggNOG" id="ENOG502TNA6">
    <property type="taxonomic scope" value="Eukaryota"/>
</dbReference>
<dbReference type="RefSeq" id="XP_009690198.1">
    <property type="nucleotide sequence ID" value="XM_009691903.1"/>
</dbReference>
<evidence type="ECO:0000256" key="1">
    <source>
        <dbReference type="SAM" id="MobiDB-lite"/>
    </source>
</evidence>
<protein>
    <submittedName>
        <fullName evidence="3">Uncharacterized protein</fullName>
    </submittedName>
</protein>
<dbReference type="Proteomes" id="UP000003786">
    <property type="component" value="Chromosome 2"/>
</dbReference>
<dbReference type="GeneID" id="20714344"/>
<keyword evidence="2" id="KW-0732">Signal</keyword>
<reference evidence="3 4" key="1">
    <citation type="journal article" date="2012" name="MBio">
        <title>Comparative genome analysis of three eukaryotic parasites with differing abilities to transform leukocytes reveals key mediators of Theileria-induced leukocyte transformation.</title>
        <authorList>
            <person name="Hayashida K."/>
            <person name="Hara Y."/>
            <person name="Abe T."/>
            <person name="Yamasaki C."/>
            <person name="Toyoda A."/>
            <person name="Kosuge T."/>
            <person name="Suzuki Y."/>
            <person name="Sato Y."/>
            <person name="Kawashima S."/>
            <person name="Katayama T."/>
            <person name="Wakaguri H."/>
            <person name="Inoue N."/>
            <person name="Homma K."/>
            <person name="Tada-Umezaki M."/>
            <person name="Yagi Y."/>
            <person name="Fujii Y."/>
            <person name="Habara T."/>
            <person name="Kanehisa M."/>
            <person name="Watanabe H."/>
            <person name="Ito K."/>
            <person name="Gojobori T."/>
            <person name="Sugawara H."/>
            <person name="Imanishi T."/>
            <person name="Weir W."/>
            <person name="Gardner M."/>
            <person name="Pain A."/>
            <person name="Shiels B."/>
            <person name="Hattori M."/>
            <person name="Nene V."/>
            <person name="Sugimoto C."/>
        </authorList>
    </citation>
    <scope>NUCLEOTIDE SEQUENCE [LARGE SCALE GENOMIC DNA]</scope>
    <source>
        <strain evidence="3 4">Shintoku</strain>
    </source>
</reference>
<dbReference type="KEGG" id="tot:TOT_020000169"/>